<feature type="domain" description="HTH LytTR-type" evidence="5">
    <location>
        <begin position="133"/>
        <end position="232"/>
    </location>
</feature>
<dbReference type="InterPro" id="IPR046947">
    <property type="entry name" value="LytR-like"/>
</dbReference>
<dbReference type="SMART" id="SM00850">
    <property type="entry name" value="LytTR"/>
    <property type="match status" value="1"/>
</dbReference>
<evidence type="ECO:0000259" key="5">
    <source>
        <dbReference type="PROSITE" id="PS50930"/>
    </source>
</evidence>
<dbReference type="GO" id="GO:0000156">
    <property type="term" value="F:phosphorelay response regulator activity"/>
    <property type="evidence" value="ECO:0007669"/>
    <property type="project" value="InterPro"/>
</dbReference>
<dbReference type="InterPro" id="IPR001789">
    <property type="entry name" value="Sig_transdc_resp-reg_receiver"/>
</dbReference>
<dbReference type="InterPro" id="IPR007492">
    <property type="entry name" value="LytTR_DNA-bd_dom"/>
</dbReference>
<evidence type="ECO:0000256" key="3">
    <source>
        <dbReference type="PROSITE-ProRule" id="PRU00169"/>
    </source>
</evidence>
<gene>
    <name evidence="6" type="ORF">IE37_03304</name>
</gene>
<dbReference type="Proteomes" id="UP000245720">
    <property type="component" value="Unassembled WGS sequence"/>
</dbReference>
<dbReference type="SUPFAM" id="SSF52172">
    <property type="entry name" value="CheY-like"/>
    <property type="match status" value="1"/>
</dbReference>
<evidence type="ECO:0000313" key="7">
    <source>
        <dbReference type="Proteomes" id="UP000245720"/>
    </source>
</evidence>
<dbReference type="InterPro" id="IPR011006">
    <property type="entry name" value="CheY-like_superfamily"/>
</dbReference>
<dbReference type="SMART" id="SM00448">
    <property type="entry name" value="REC"/>
    <property type="match status" value="1"/>
</dbReference>
<feature type="modified residue" description="4-aspartylphosphate" evidence="3">
    <location>
        <position position="58"/>
    </location>
</feature>
<protein>
    <recommendedName>
        <fullName evidence="1">Stage 0 sporulation protein A homolog</fullName>
    </recommendedName>
</protein>
<dbReference type="PROSITE" id="PS50930">
    <property type="entry name" value="HTH_LYTTR"/>
    <property type="match status" value="1"/>
</dbReference>
<name>A0A315YFZ4_RUMFL</name>
<accession>A0A315YFZ4</accession>
<dbReference type="GO" id="GO:0003677">
    <property type="term" value="F:DNA binding"/>
    <property type="evidence" value="ECO:0007669"/>
    <property type="project" value="InterPro"/>
</dbReference>
<reference evidence="6 7" key="1">
    <citation type="submission" date="2018-05" db="EMBL/GenBank/DDBJ databases">
        <title>The Hungate 1000. A catalogue of reference genomes from the rumen microbiome.</title>
        <authorList>
            <person name="Kelly W."/>
        </authorList>
    </citation>
    <scope>NUCLEOTIDE SEQUENCE [LARGE SCALE GENOMIC DNA]</scope>
    <source>
        <strain evidence="6 7">SAb67</strain>
    </source>
</reference>
<evidence type="ECO:0000256" key="1">
    <source>
        <dbReference type="ARBA" id="ARBA00018672"/>
    </source>
</evidence>
<organism evidence="6 7">
    <name type="scientific">Ruminococcus flavefaciens</name>
    <dbReference type="NCBI Taxonomy" id="1265"/>
    <lineage>
        <taxon>Bacteria</taxon>
        <taxon>Bacillati</taxon>
        <taxon>Bacillota</taxon>
        <taxon>Clostridia</taxon>
        <taxon>Eubacteriales</taxon>
        <taxon>Oscillospiraceae</taxon>
        <taxon>Ruminococcus</taxon>
    </lineage>
</organism>
<sequence length="246" mass="29056">MLKIAIVDDENNICAFVEKSLLKLSKKYGISTDIDVLYSGEALIQLMEDSFYDVVFLDIKMEKLSGIDVSRQIRNTMGNEATQIIYISGNTEYAIEVFDFDPFHFLPKPLDEEKIEKAFVKLIRKLNLKAEAFTYKVGHDIFKVPIKDILYFESHKREVTIYYNKKTEKFYGTLENIYLQLSKFDFLFIHKSYLINPIHIRRCTYESVEMSNHIVLPISQSKRKEIREKQLELVNNEEEKNEYFNI</sequence>
<evidence type="ECO:0000256" key="2">
    <source>
        <dbReference type="ARBA" id="ARBA00024867"/>
    </source>
</evidence>
<dbReference type="Gene3D" id="2.40.50.1020">
    <property type="entry name" value="LytTr DNA-binding domain"/>
    <property type="match status" value="1"/>
</dbReference>
<dbReference type="PROSITE" id="PS50110">
    <property type="entry name" value="RESPONSE_REGULATORY"/>
    <property type="match status" value="1"/>
</dbReference>
<dbReference type="EMBL" id="QGDI01000018">
    <property type="protein sequence ID" value="PWJ09870.1"/>
    <property type="molecule type" value="Genomic_DNA"/>
</dbReference>
<dbReference type="PANTHER" id="PTHR37299:SF1">
    <property type="entry name" value="STAGE 0 SPORULATION PROTEIN A HOMOLOG"/>
    <property type="match status" value="1"/>
</dbReference>
<dbReference type="Gene3D" id="3.40.50.2300">
    <property type="match status" value="1"/>
</dbReference>
<dbReference type="Pfam" id="PF04397">
    <property type="entry name" value="LytTR"/>
    <property type="match status" value="1"/>
</dbReference>
<evidence type="ECO:0000313" key="6">
    <source>
        <dbReference type="EMBL" id="PWJ09870.1"/>
    </source>
</evidence>
<dbReference type="AlphaFoldDB" id="A0A315YFZ4"/>
<feature type="domain" description="Response regulatory" evidence="4">
    <location>
        <begin position="3"/>
        <end position="123"/>
    </location>
</feature>
<comment type="function">
    <text evidence="2">May play the central regulatory role in sporulation. It may be an element of the effector pathway responsible for the activation of sporulation genes in response to nutritional stress. Spo0A may act in concert with spo0H (a sigma factor) to control the expression of some genes that are critical to the sporulation process.</text>
</comment>
<dbReference type="OrthoDB" id="9790669at2"/>
<evidence type="ECO:0000259" key="4">
    <source>
        <dbReference type="PROSITE" id="PS50110"/>
    </source>
</evidence>
<dbReference type="Pfam" id="PF00072">
    <property type="entry name" value="Response_reg"/>
    <property type="match status" value="1"/>
</dbReference>
<proteinExistence type="predicted"/>
<dbReference type="RefSeq" id="WP_109727966.1">
    <property type="nucleotide sequence ID" value="NZ_QGDI01000018.1"/>
</dbReference>
<dbReference type="PANTHER" id="PTHR37299">
    <property type="entry name" value="TRANSCRIPTIONAL REGULATOR-RELATED"/>
    <property type="match status" value="1"/>
</dbReference>
<comment type="caution">
    <text evidence="6">The sequence shown here is derived from an EMBL/GenBank/DDBJ whole genome shotgun (WGS) entry which is preliminary data.</text>
</comment>
<keyword evidence="3" id="KW-0597">Phosphoprotein</keyword>